<dbReference type="PANTHER" id="PTHR42850">
    <property type="entry name" value="METALLOPHOSPHOESTERASE"/>
    <property type="match status" value="1"/>
</dbReference>
<dbReference type="Gene3D" id="3.60.21.10">
    <property type="match status" value="1"/>
</dbReference>
<keyword evidence="5" id="KW-1185">Reference proteome</keyword>
<feature type="compositionally biased region" description="Gly residues" evidence="2">
    <location>
        <begin position="14"/>
        <end position="34"/>
    </location>
</feature>
<dbReference type="AlphaFoldDB" id="A0A345HU25"/>
<gene>
    <name evidence="4" type="ORF">DVK44_23885</name>
</gene>
<protein>
    <submittedName>
        <fullName evidence="4">Metallophosphoesterase</fullName>
    </submittedName>
</protein>
<dbReference type="OrthoDB" id="9813918at2"/>
<dbReference type="KEGG" id="spad:DVK44_23885"/>
<dbReference type="PANTHER" id="PTHR42850:SF2">
    <property type="entry name" value="BLL5683 PROTEIN"/>
    <property type="match status" value="1"/>
</dbReference>
<comment type="similarity">
    <text evidence="1">Belongs to the metallophosphoesterase superfamily. YfcE family.</text>
</comment>
<dbReference type="GO" id="GO:0005737">
    <property type="term" value="C:cytoplasm"/>
    <property type="evidence" value="ECO:0007669"/>
    <property type="project" value="TreeGrafter"/>
</dbReference>
<dbReference type="InterPro" id="IPR024654">
    <property type="entry name" value="Calcineurin-like_PHP_lpxH"/>
</dbReference>
<dbReference type="GO" id="GO:0016791">
    <property type="term" value="F:phosphatase activity"/>
    <property type="evidence" value="ECO:0007669"/>
    <property type="project" value="TreeGrafter"/>
</dbReference>
<dbReference type="RefSeq" id="WP_114661599.1">
    <property type="nucleotide sequence ID" value="NZ_CP031194.1"/>
</dbReference>
<dbReference type="Proteomes" id="UP000253868">
    <property type="component" value="Chromosome"/>
</dbReference>
<organism evidence="4 5">
    <name type="scientific">Streptomyces paludis</name>
    <dbReference type="NCBI Taxonomy" id="2282738"/>
    <lineage>
        <taxon>Bacteria</taxon>
        <taxon>Bacillati</taxon>
        <taxon>Actinomycetota</taxon>
        <taxon>Actinomycetes</taxon>
        <taxon>Kitasatosporales</taxon>
        <taxon>Streptomycetaceae</taxon>
        <taxon>Streptomyces</taxon>
    </lineage>
</organism>
<feature type="domain" description="Calcineurin-like phosphoesterase" evidence="3">
    <location>
        <begin position="41"/>
        <end position="228"/>
    </location>
</feature>
<evidence type="ECO:0000313" key="5">
    <source>
        <dbReference type="Proteomes" id="UP000253868"/>
    </source>
</evidence>
<evidence type="ECO:0000256" key="1">
    <source>
        <dbReference type="ARBA" id="ARBA00008950"/>
    </source>
</evidence>
<dbReference type="InterPro" id="IPR050126">
    <property type="entry name" value="Ap4A_hydrolase"/>
</dbReference>
<dbReference type="CDD" id="cd00838">
    <property type="entry name" value="MPP_superfamily"/>
    <property type="match status" value="1"/>
</dbReference>
<dbReference type="Pfam" id="PF12850">
    <property type="entry name" value="Metallophos_2"/>
    <property type="match status" value="1"/>
</dbReference>
<proteinExistence type="inferred from homology"/>
<evidence type="ECO:0000259" key="3">
    <source>
        <dbReference type="Pfam" id="PF12850"/>
    </source>
</evidence>
<evidence type="ECO:0000256" key="2">
    <source>
        <dbReference type="SAM" id="MobiDB-lite"/>
    </source>
</evidence>
<sequence>MPKRPSDSTSTAGTTGGGGGGGGGAGGGGAGGGGRGERGARVAVLSDIHGVLPALEAVLAEPDVAAADRILVTGDIAAGPQPVEVLDRLARLGERAVLLGGNADRELVELRRGGVASVPGGIGAWAAGQLREDQVALLAGLPPTRYLRVAGLGQVLFCHATPRDDEEIVVVDSRLARWSEVFAGLGEDIRTVVCGHTHMPFVRLAHGRQVVNPGSVGMPYGRPGAHWALLGPGVELRVTRFDIDAAITGLTESCGYGDIAEWADYFLRARASDADALEAFAPKDGRRTAAVG</sequence>
<name>A0A345HU25_9ACTN</name>
<evidence type="ECO:0000313" key="4">
    <source>
        <dbReference type="EMBL" id="AXG80199.1"/>
    </source>
</evidence>
<accession>A0A345HU25</accession>
<dbReference type="SUPFAM" id="SSF56300">
    <property type="entry name" value="Metallo-dependent phosphatases"/>
    <property type="match status" value="1"/>
</dbReference>
<dbReference type="InterPro" id="IPR029052">
    <property type="entry name" value="Metallo-depent_PP-like"/>
</dbReference>
<feature type="region of interest" description="Disordered" evidence="2">
    <location>
        <begin position="1"/>
        <end position="36"/>
    </location>
</feature>
<dbReference type="EMBL" id="CP031194">
    <property type="protein sequence ID" value="AXG80199.1"/>
    <property type="molecule type" value="Genomic_DNA"/>
</dbReference>
<reference evidence="5" key="1">
    <citation type="submission" date="2018-07" db="EMBL/GenBank/DDBJ databases">
        <authorList>
            <person name="Zhao J."/>
        </authorList>
    </citation>
    <scope>NUCLEOTIDE SEQUENCE [LARGE SCALE GENOMIC DNA]</scope>
    <source>
        <strain evidence="5">GSSD-12</strain>
    </source>
</reference>